<dbReference type="EMBL" id="FQUC01000003">
    <property type="protein sequence ID" value="SHF02052.1"/>
    <property type="molecule type" value="Genomic_DNA"/>
</dbReference>
<dbReference type="Pfam" id="PF03544">
    <property type="entry name" value="TonB_C"/>
    <property type="match status" value="1"/>
</dbReference>
<evidence type="ECO:0000313" key="3">
    <source>
        <dbReference type="Proteomes" id="UP000184480"/>
    </source>
</evidence>
<evidence type="ECO:0000259" key="1">
    <source>
        <dbReference type="Pfam" id="PF03544"/>
    </source>
</evidence>
<dbReference type="InterPro" id="IPR051045">
    <property type="entry name" value="TonB-dependent_transducer"/>
</dbReference>
<proteinExistence type="predicted"/>
<dbReference type="STRING" id="1346286.SAMN05444362_103103"/>
<organism evidence="2 3">
    <name type="scientific">Dysgonomonas macrotermitis</name>
    <dbReference type="NCBI Taxonomy" id="1346286"/>
    <lineage>
        <taxon>Bacteria</taxon>
        <taxon>Pseudomonadati</taxon>
        <taxon>Bacteroidota</taxon>
        <taxon>Bacteroidia</taxon>
        <taxon>Bacteroidales</taxon>
        <taxon>Dysgonomonadaceae</taxon>
        <taxon>Dysgonomonas</taxon>
    </lineage>
</organism>
<dbReference type="OrthoDB" id="9814002at2"/>
<sequence>MKLSILFIFFVYTLGLSAQVSYSYPEFTGGEGALNEYLLKNINYPQSAINSRLQGRVTANCIIGSDGSVEQVSIVEPLSVECDSVVRNALMRMPQWTHNRANTVPHWSLAVITIYFELKSDSIPKLDRTRTAVDYTFPLLKSTKEVYEDLLMKQLKAKNKSQKLSGESVIIEFGVLDNGLLSEVEVLDSTTKDRQASNLVIQTLNNVRQWKPLTGNRRLLDTRWRLSVDFYSAHEIFIQLDLAEIAQNSPLLYGDSVYQPVNFPYRSLIRFYKPVSIMQVIAQ</sequence>
<dbReference type="RefSeq" id="WP_062177349.1">
    <property type="nucleotide sequence ID" value="NZ_BBXL01000003.1"/>
</dbReference>
<name>A0A1M4Y990_9BACT</name>
<accession>A0A1M4Y990</accession>
<dbReference type="PANTHER" id="PTHR33446:SF2">
    <property type="entry name" value="PROTEIN TONB"/>
    <property type="match status" value="1"/>
</dbReference>
<dbReference type="Proteomes" id="UP000184480">
    <property type="component" value="Unassembled WGS sequence"/>
</dbReference>
<evidence type="ECO:0000313" key="2">
    <source>
        <dbReference type="EMBL" id="SHF02052.1"/>
    </source>
</evidence>
<reference evidence="3" key="1">
    <citation type="submission" date="2016-11" db="EMBL/GenBank/DDBJ databases">
        <authorList>
            <person name="Varghese N."/>
            <person name="Submissions S."/>
        </authorList>
    </citation>
    <scope>NUCLEOTIDE SEQUENCE [LARGE SCALE GENOMIC DNA]</scope>
    <source>
        <strain evidence="3">DSM 27370</strain>
    </source>
</reference>
<protein>
    <submittedName>
        <fullName evidence="2">TonB protein C-terminal</fullName>
    </submittedName>
</protein>
<dbReference type="GO" id="GO:0055085">
    <property type="term" value="P:transmembrane transport"/>
    <property type="evidence" value="ECO:0007669"/>
    <property type="project" value="InterPro"/>
</dbReference>
<dbReference type="SUPFAM" id="SSF74653">
    <property type="entry name" value="TolA/TonB C-terminal domain"/>
    <property type="match status" value="1"/>
</dbReference>
<keyword evidence="3" id="KW-1185">Reference proteome</keyword>
<dbReference type="Gene3D" id="3.30.1150.10">
    <property type="match status" value="1"/>
</dbReference>
<dbReference type="PANTHER" id="PTHR33446">
    <property type="entry name" value="PROTEIN TONB-RELATED"/>
    <property type="match status" value="1"/>
</dbReference>
<gene>
    <name evidence="2" type="ORF">SAMN05444362_103103</name>
</gene>
<feature type="domain" description="TonB C-terminal" evidence="1">
    <location>
        <begin position="41"/>
        <end position="118"/>
    </location>
</feature>
<dbReference type="InterPro" id="IPR037682">
    <property type="entry name" value="TonB_C"/>
</dbReference>
<dbReference type="GO" id="GO:0031992">
    <property type="term" value="F:energy transducer activity"/>
    <property type="evidence" value="ECO:0007669"/>
    <property type="project" value="TreeGrafter"/>
</dbReference>
<dbReference type="AlphaFoldDB" id="A0A1M4Y990"/>
<dbReference type="GO" id="GO:0098797">
    <property type="term" value="C:plasma membrane protein complex"/>
    <property type="evidence" value="ECO:0007669"/>
    <property type="project" value="TreeGrafter"/>
</dbReference>